<protein>
    <submittedName>
        <fullName evidence="1">SIMPL domain-containing protein</fullName>
    </submittedName>
</protein>
<dbReference type="EMBL" id="JBHTCE010000001">
    <property type="protein sequence ID" value="MFC7389068.1"/>
    <property type="molecule type" value="Genomic_DNA"/>
</dbReference>
<dbReference type="InterPro" id="IPR052022">
    <property type="entry name" value="26kDa_periplasmic_antigen"/>
</dbReference>
<evidence type="ECO:0000313" key="2">
    <source>
        <dbReference type="Proteomes" id="UP001596439"/>
    </source>
</evidence>
<accession>A0ABW2PHV1</accession>
<evidence type="ECO:0000313" key="1">
    <source>
        <dbReference type="EMBL" id="MFC7389068.1"/>
    </source>
</evidence>
<dbReference type="PANTHER" id="PTHR34387:SF2">
    <property type="entry name" value="SLR1258 PROTEIN"/>
    <property type="match status" value="1"/>
</dbReference>
<proteinExistence type="predicted"/>
<sequence length="216" mass="24388">MERTITVKGTGNVSSRPDLIVIHMDLVLRAARYEETMTEAATSVSQLQKAIVRAGFEKADLKTSDFSIDTEYERYHDKHNNYRSRFVGYVCKQKTKLEFPLDTSRLSDAIEQISQSRANPTLSIRFTMKDPNAIEDQLLVNAAENAKKRATLLAKGAGATLGDLLQIDYTWGEIHVFSPTNVLYSQEIVYSESRMPEIEPDDIDVSDTATFVWSLK</sequence>
<gene>
    <name evidence="1" type="ORF">ACFQO8_02855</name>
</gene>
<dbReference type="Pfam" id="PF04402">
    <property type="entry name" value="SIMPL"/>
    <property type="match status" value="1"/>
</dbReference>
<keyword evidence="2" id="KW-1185">Reference proteome</keyword>
<reference evidence="2" key="1">
    <citation type="journal article" date="2019" name="Int. J. Syst. Evol. Microbiol.">
        <title>The Global Catalogue of Microorganisms (GCM) 10K type strain sequencing project: providing services to taxonomists for standard genome sequencing and annotation.</title>
        <authorList>
            <consortium name="The Broad Institute Genomics Platform"/>
            <consortium name="The Broad Institute Genome Sequencing Center for Infectious Disease"/>
            <person name="Wu L."/>
            <person name="Ma J."/>
        </authorList>
    </citation>
    <scope>NUCLEOTIDE SEQUENCE [LARGE SCALE GENOMIC DNA]</scope>
    <source>
        <strain evidence="2">CCUG 55590</strain>
    </source>
</reference>
<dbReference type="PANTHER" id="PTHR34387">
    <property type="entry name" value="SLR1258 PROTEIN"/>
    <property type="match status" value="1"/>
</dbReference>
<name>A0ABW2PHV1_9BACL</name>
<dbReference type="Gene3D" id="3.30.70.2970">
    <property type="entry name" value="Protein of unknown function (DUF541), domain 2"/>
    <property type="match status" value="1"/>
</dbReference>
<dbReference type="Proteomes" id="UP001596439">
    <property type="component" value="Unassembled WGS sequence"/>
</dbReference>
<dbReference type="InterPro" id="IPR007497">
    <property type="entry name" value="SIMPL/DUF541"/>
</dbReference>
<dbReference type="RefSeq" id="WP_214786774.1">
    <property type="nucleotide sequence ID" value="NZ_JANIEL010000027.1"/>
</dbReference>
<dbReference type="Gene3D" id="3.30.110.170">
    <property type="entry name" value="Protein of unknown function (DUF541), domain 1"/>
    <property type="match status" value="1"/>
</dbReference>
<organism evidence="1 2">
    <name type="scientific">Exiguobacterium aestuarii</name>
    <dbReference type="NCBI Taxonomy" id="273527"/>
    <lineage>
        <taxon>Bacteria</taxon>
        <taxon>Bacillati</taxon>
        <taxon>Bacillota</taxon>
        <taxon>Bacilli</taxon>
        <taxon>Bacillales</taxon>
        <taxon>Bacillales Family XII. Incertae Sedis</taxon>
        <taxon>Exiguobacterium</taxon>
    </lineage>
</organism>
<comment type="caution">
    <text evidence="1">The sequence shown here is derived from an EMBL/GenBank/DDBJ whole genome shotgun (WGS) entry which is preliminary data.</text>
</comment>